<evidence type="ECO:0000313" key="1">
    <source>
        <dbReference type="EMBL" id="SFE96057.1"/>
    </source>
</evidence>
<dbReference type="Proteomes" id="UP000183410">
    <property type="component" value="Unassembled WGS sequence"/>
</dbReference>
<proteinExistence type="predicted"/>
<protein>
    <recommendedName>
        <fullName evidence="3">Phage portal protein</fullName>
    </recommendedName>
</protein>
<sequence>MTKPVSSYWPELYADIKEFIKLAATEDVELALLEQAQLQQLDDGFVMTASLPAIKRRERMLGIQADPNAESIDFRRRRIVNRYSTKPPFTMRYLQERLDYLVGRGRGIAAVDVQSFILTVTAAIDDANIFKEVERTVSAIKPANIVYRQQTAIRDGFVLEERIVGVPLVRNTRLGSWELGVTPFTDREAEVIVK</sequence>
<dbReference type="RefSeq" id="WP_046229149.1">
    <property type="nucleotide sequence ID" value="NZ_FONN01000010.1"/>
</dbReference>
<evidence type="ECO:0008006" key="3">
    <source>
        <dbReference type="Google" id="ProtNLM"/>
    </source>
</evidence>
<dbReference type="AlphaFoldDB" id="A0A1I2ETW0"/>
<evidence type="ECO:0000313" key="2">
    <source>
        <dbReference type="Proteomes" id="UP000183410"/>
    </source>
</evidence>
<keyword evidence="2" id="KW-1185">Reference proteome</keyword>
<dbReference type="Pfam" id="PF10076">
    <property type="entry name" value="Phage_Mu_Gp48"/>
    <property type="match status" value="1"/>
</dbReference>
<name>A0A1I2ETW0_9BACL</name>
<dbReference type="InterPro" id="IPR018755">
    <property type="entry name" value="Phage_Mu_Gp48"/>
</dbReference>
<organism evidence="1 2">
    <name type="scientific">Paenibacillus algorifonticola</name>
    <dbReference type="NCBI Taxonomy" id="684063"/>
    <lineage>
        <taxon>Bacteria</taxon>
        <taxon>Bacillati</taxon>
        <taxon>Bacillota</taxon>
        <taxon>Bacilli</taxon>
        <taxon>Bacillales</taxon>
        <taxon>Paenibacillaceae</taxon>
        <taxon>Paenibacillus</taxon>
    </lineage>
</organism>
<reference evidence="2" key="1">
    <citation type="submission" date="2016-10" db="EMBL/GenBank/DDBJ databases">
        <authorList>
            <person name="Varghese N."/>
            <person name="Submissions S."/>
        </authorList>
    </citation>
    <scope>NUCLEOTIDE SEQUENCE [LARGE SCALE GENOMIC DNA]</scope>
    <source>
        <strain evidence="2">CGMCC 1.10223</strain>
    </source>
</reference>
<gene>
    <name evidence="1" type="ORF">SAMN04487969_11024</name>
</gene>
<dbReference type="EMBL" id="FONN01000010">
    <property type="protein sequence ID" value="SFE96057.1"/>
    <property type="molecule type" value="Genomic_DNA"/>
</dbReference>
<accession>A0A1I2ETW0</accession>
<dbReference type="OrthoDB" id="2633045at2"/>